<gene>
    <name evidence="9" type="ORF">SGQ83_03185</name>
</gene>
<dbReference type="InterPro" id="IPR014721">
    <property type="entry name" value="Ribsml_uS5_D2-typ_fold_subgr"/>
</dbReference>
<evidence type="ECO:0000256" key="2">
    <source>
        <dbReference type="ARBA" id="ARBA00022741"/>
    </source>
</evidence>
<name>A0ABU4RCS4_9FLAO</name>
<evidence type="ECO:0000259" key="8">
    <source>
        <dbReference type="Pfam" id="PF10509"/>
    </source>
</evidence>
<dbReference type="InterPro" id="IPR006204">
    <property type="entry name" value="GHMP_kinase_N_dom"/>
</dbReference>
<dbReference type="PANTHER" id="PTHR10457:SF7">
    <property type="entry name" value="GALACTOKINASE-RELATED"/>
    <property type="match status" value="1"/>
</dbReference>
<feature type="domain" description="GHMP kinase N-terminal" evidence="6">
    <location>
        <begin position="78"/>
        <end position="163"/>
    </location>
</feature>
<keyword evidence="5" id="KW-0119">Carbohydrate metabolism</keyword>
<keyword evidence="4" id="KW-0067">ATP-binding</keyword>
<evidence type="ECO:0000256" key="5">
    <source>
        <dbReference type="ARBA" id="ARBA00023144"/>
    </source>
</evidence>
<dbReference type="Pfam" id="PF08544">
    <property type="entry name" value="GHMP_kinases_C"/>
    <property type="match status" value="1"/>
</dbReference>
<keyword evidence="2" id="KW-0547">Nucleotide-binding</keyword>
<dbReference type="Gene3D" id="3.30.230.10">
    <property type="match status" value="1"/>
</dbReference>
<protein>
    <submittedName>
        <fullName evidence="9">Galactokinase family protein</fullName>
    </submittedName>
</protein>
<proteinExistence type="inferred from homology"/>
<evidence type="ECO:0000259" key="7">
    <source>
        <dbReference type="Pfam" id="PF08544"/>
    </source>
</evidence>
<evidence type="ECO:0000256" key="3">
    <source>
        <dbReference type="ARBA" id="ARBA00022777"/>
    </source>
</evidence>
<dbReference type="RefSeq" id="WP_230001317.1">
    <property type="nucleotide sequence ID" value="NZ_CP087134.1"/>
</dbReference>
<dbReference type="Pfam" id="PF00288">
    <property type="entry name" value="GHMP_kinases_N"/>
    <property type="match status" value="1"/>
</dbReference>
<feature type="domain" description="GHMP kinase C-terminal" evidence="7">
    <location>
        <begin position="264"/>
        <end position="341"/>
    </location>
</feature>
<dbReference type="EMBL" id="JAWXVI010000002">
    <property type="protein sequence ID" value="MDX6188341.1"/>
    <property type="molecule type" value="Genomic_DNA"/>
</dbReference>
<keyword evidence="5" id="KW-0299">Galactose metabolism</keyword>
<dbReference type="PIRSF" id="PIRSF000530">
    <property type="entry name" value="Galactokinase"/>
    <property type="match status" value="1"/>
</dbReference>
<evidence type="ECO:0000313" key="9">
    <source>
        <dbReference type="EMBL" id="MDX6188341.1"/>
    </source>
</evidence>
<sequence>MKRIISSAPGRTCLFGDHQDYLGLPVIACAINRKISLTAEQNGRETFVLNMVDIDEVRVIAIDAAFTTLEPRDYFASSLRVLRRYGCIPTVGYDITITGDIPINSGTSSSSALLMAWIRFLIAAFGVDDEVTPEFISKIGYESEVLEHREPGGMMDHFSIGVGNIVYINTKDPFSYKVIGAELKGLITGVSGVPKETIGLLGDLKGNALMAIDVVKQNFPDFDLYTAEIEDIDRYRNCLPDRLIPFFEAAIKNYHYTKEALKEFEKPVLDLKKIGSLMNDHHAVLRDLLKITVPRIDDMVNAALKAGAYGAKIVGSGGGGSIVVIADPKVENLVIEAILKAGAEEAYAVNVDAGVRILENIEI</sequence>
<organism evidence="9 10">
    <name type="scientific">Flavobacterium cupriresistens</name>
    <dbReference type="NCBI Taxonomy" id="2893885"/>
    <lineage>
        <taxon>Bacteria</taxon>
        <taxon>Pseudomonadati</taxon>
        <taxon>Bacteroidota</taxon>
        <taxon>Flavobacteriia</taxon>
        <taxon>Flavobacteriales</taxon>
        <taxon>Flavobacteriaceae</taxon>
        <taxon>Flavobacterium</taxon>
    </lineage>
</organism>
<dbReference type="InterPro" id="IPR000705">
    <property type="entry name" value="Galactokinase"/>
</dbReference>
<dbReference type="InterPro" id="IPR020568">
    <property type="entry name" value="Ribosomal_Su5_D2-typ_SF"/>
</dbReference>
<dbReference type="PRINTS" id="PR00959">
    <property type="entry name" value="MEVGALKINASE"/>
</dbReference>
<dbReference type="Proteomes" id="UP001273350">
    <property type="component" value="Unassembled WGS sequence"/>
</dbReference>
<accession>A0ABU4RCS4</accession>
<keyword evidence="3" id="KW-0808">Transferase</keyword>
<dbReference type="PANTHER" id="PTHR10457">
    <property type="entry name" value="MEVALONATE KINASE/GALACTOKINASE"/>
    <property type="match status" value="1"/>
</dbReference>
<dbReference type="SUPFAM" id="SSF54211">
    <property type="entry name" value="Ribosomal protein S5 domain 2-like"/>
    <property type="match status" value="1"/>
</dbReference>
<dbReference type="InterPro" id="IPR006206">
    <property type="entry name" value="Mevalonate/galactokinase"/>
</dbReference>
<comment type="caution">
    <text evidence="9">The sequence shown here is derived from an EMBL/GenBank/DDBJ whole genome shotgun (WGS) entry which is preliminary data.</text>
</comment>
<dbReference type="InterPro" id="IPR036554">
    <property type="entry name" value="GHMP_kinase_C_sf"/>
</dbReference>
<dbReference type="InterPro" id="IPR019539">
    <property type="entry name" value="GalKase_N"/>
</dbReference>
<dbReference type="Pfam" id="PF10509">
    <property type="entry name" value="GalKase_gal_bdg"/>
    <property type="match status" value="1"/>
</dbReference>
<dbReference type="PRINTS" id="PR00473">
    <property type="entry name" value="GALCTOKINASE"/>
</dbReference>
<reference evidence="9 10" key="1">
    <citation type="submission" date="2023-11" db="EMBL/GenBank/DDBJ databases">
        <title>Unpublished Manusciprt.</title>
        <authorList>
            <person name="Saticioglu I.B."/>
            <person name="Ay H."/>
            <person name="Ajmi N."/>
            <person name="Altun S."/>
            <person name="Duman M."/>
        </authorList>
    </citation>
    <scope>NUCLEOTIDE SEQUENCE [LARGE SCALE GENOMIC DNA]</scope>
    <source>
        <strain evidence="9 10">Fl-318</strain>
    </source>
</reference>
<comment type="similarity">
    <text evidence="1">Belongs to the GHMP kinase family. GalK subfamily.</text>
</comment>
<evidence type="ECO:0000256" key="1">
    <source>
        <dbReference type="ARBA" id="ARBA00006566"/>
    </source>
</evidence>
<keyword evidence="3" id="KW-0418">Kinase</keyword>
<feature type="domain" description="Galactokinase N-terminal" evidence="8">
    <location>
        <begin position="4"/>
        <end position="35"/>
    </location>
</feature>
<dbReference type="InterPro" id="IPR013750">
    <property type="entry name" value="GHMP_kinase_C_dom"/>
</dbReference>
<dbReference type="Gene3D" id="3.30.70.890">
    <property type="entry name" value="GHMP kinase, C-terminal domain"/>
    <property type="match status" value="1"/>
</dbReference>
<evidence type="ECO:0000259" key="6">
    <source>
        <dbReference type="Pfam" id="PF00288"/>
    </source>
</evidence>
<keyword evidence="10" id="KW-1185">Reference proteome</keyword>
<dbReference type="SUPFAM" id="SSF55060">
    <property type="entry name" value="GHMP Kinase, C-terminal domain"/>
    <property type="match status" value="1"/>
</dbReference>
<evidence type="ECO:0000313" key="10">
    <source>
        <dbReference type="Proteomes" id="UP001273350"/>
    </source>
</evidence>
<evidence type="ECO:0000256" key="4">
    <source>
        <dbReference type="ARBA" id="ARBA00022840"/>
    </source>
</evidence>